<evidence type="ECO:0000313" key="2">
    <source>
        <dbReference type="WBParaSite" id="Hba_07547"/>
    </source>
</evidence>
<reference evidence="2" key="1">
    <citation type="submission" date="2016-11" db="UniProtKB">
        <authorList>
            <consortium name="WormBaseParasite"/>
        </authorList>
    </citation>
    <scope>IDENTIFICATION</scope>
</reference>
<proteinExistence type="predicted"/>
<keyword evidence="1" id="KW-1185">Reference proteome</keyword>
<accession>A0A1I7WQW1</accession>
<protein>
    <submittedName>
        <fullName evidence="2">Uncharacterized protein</fullName>
    </submittedName>
</protein>
<evidence type="ECO:0000313" key="1">
    <source>
        <dbReference type="Proteomes" id="UP000095283"/>
    </source>
</evidence>
<dbReference type="WBParaSite" id="Hba_07547">
    <property type="protein sequence ID" value="Hba_07547"/>
    <property type="gene ID" value="Hba_07547"/>
</dbReference>
<dbReference type="AlphaFoldDB" id="A0A1I7WQW1"/>
<dbReference type="Proteomes" id="UP000095283">
    <property type="component" value="Unplaced"/>
</dbReference>
<name>A0A1I7WQW1_HETBA</name>
<sequence length="52" mass="5896">MGIFVVVGKNIFTVHVTWPGVIHTQKKRRHARYDGPSIPVLLAIRECAQQVQ</sequence>
<organism evidence="1 2">
    <name type="scientific">Heterorhabditis bacteriophora</name>
    <name type="common">Entomopathogenic nematode worm</name>
    <dbReference type="NCBI Taxonomy" id="37862"/>
    <lineage>
        <taxon>Eukaryota</taxon>
        <taxon>Metazoa</taxon>
        <taxon>Ecdysozoa</taxon>
        <taxon>Nematoda</taxon>
        <taxon>Chromadorea</taxon>
        <taxon>Rhabditida</taxon>
        <taxon>Rhabditina</taxon>
        <taxon>Rhabditomorpha</taxon>
        <taxon>Strongyloidea</taxon>
        <taxon>Heterorhabditidae</taxon>
        <taxon>Heterorhabditis</taxon>
    </lineage>
</organism>